<feature type="transmembrane region" description="Helical" evidence="10">
    <location>
        <begin position="202"/>
        <end position="227"/>
    </location>
</feature>
<feature type="transmembrane region" description="Helical" evidence="10">
    <location>
        <begin position="170"/>
        <end position="190"/>
    </location>
</feature>
<dbReference type="PANTHER" id="PTHR22883:SF301">
    <property type="entry name" value="PALMITOYLTRANSFERASE ZDHHC12"/>
    <property type="match status" value="1"/>
</dbReference>
<keyword evidence="9 10" id="KW-0012">Acyltransferase</keyword>
<comment type="domain">
    <text evidence="10">The DHHC domain is required for palmitoyltransferase activity.</text>
</comment>
<feature type="domain" description="Palmitoyltransferase DHHC" evidence="11">
    <location>
        <begin position="123"/>
        <end position="243"/>
    </location>
</feature>
<evidence type="ECO:0000256" key="5">
    <source>
        <dbReference type="ARBA" id="ARBA00022989"/>
    </source>
</evidence>
<sequence length="310" mass="35461">MKILSLLSRWRTRVLMIALHILFVGPLFLLDHSLLQQTHRHPWYTALYLFLVLLTIFQYLYTAGSNPGYVADALRDELAADTSLRRTRDLSLGLAKTERSRGVASYSSSTRLTLWLGTGSSLSNRTCPTCRVYQPPRSKHCHDCNKCVLRFDHYCAWLGTCVGYGNHCRFWWYIFEETILCLWTSVMYAMSLSSTGRPSSWLYFSAVIILLVLLLAALLFLVLLLLFHSYLVVTNQTTHELIRRKRIPEFRNIPENVKPYSIVLPSVGSEDFLVEAERPHGVQTLLGKADGRTCSIHEEMYMKAFAMGAP</sequence>
<keyword evidence="3 10" id="KW-0808">Transferase</keyword>
<evidence type="ECO:0000256" key="2">
    <source>
        <dbReference type="ARBA" id="ARBA00008574"/>
    </source>
</evidence>
<keyword evidence="8" id="KW-0449">Lipoprotein</keyword>
<dbReference type="Proteomes" id="UP000886520">
    <property type="component" value="Chromosome 25"/>
</dbReference>
<name>A0A9D4Z312_ADICA</name>
<protein>
    <recommendedName>
        <fullName evidence="10">S-acyltransferase</fullName>
        <ecNumber evidence="10">2.3.1.225</ecNumber>
    </recommendedName>
    <alternativeName>
        <fullName evidence="10">Palmitoyltransferase</fullName>
    </alternativeName>
</protein>
<organism evidence="12 13">
    <name type="scientific">Adiantum capillus-veneris</name>
    <name type="common">Maidenhair fern</name>
    <dbReference type="NCBI Taxonomy" id="13818"/>
    <lineage>
        <taxon>Eukaryota</taxon>
        <taxon>Viridiplantae</taxon>
        <taxon>Streptophyta</taxon>
        <taxon>Embryophyta</taxon>
        <taxon>Tracheophyta</taxon>
        <taxon>Polypodiopsida</taxon>
        <taxon>Polypodiidae</taxon>
        <taxon>Polypodiales</taxon>
        <taxon>Pteridineae</taxon>
        <taxon>Pteridaceae</taxon>
        <taxon>Vittarioideae</taxon>
        <taxon>Adiantum</taxon>
    </lineage>
</organism>
<dbReference type="GO" id="GO:0005794">
    <property type="term" value="C:Golgi apparatus"/>
    <property type="evidence" value="ECO:0007669"/>
    <property type="project" value="TreeGrafter"/>
</dbReference>
<evidence type="ECO:0000256" key="4">
    <source>
        <dbReference type="ARBA" id="ARBA00022692"/>
    </source>
</evidence>
<keyword evidence="7" id="KW-0564">Palmitate</keyword>
<evidence type="ECO:0000256" key="7">
    <source>
        <dbReference type="ARBA" id="ARBA00023139"/>
    </source>
</evidence>
<dbReference type="PROSITE" id="PS50216">
    <property type="entry name" value="DHHC"/>
    <property type="match status" value="1"/>
</dbReference>
<keyword evidence="4 10" id="KW-0812">Transmembrane</keyword>
<evidence type="ECO:0000256" key="6">
    <source>
        <dbReference type="ARBA" id="ARBA00023136"/>
    </source>
</evidence>
<comment type="caution">
    <text evidence="12">The sequence shown here is derived from an EMBL/GenBank/DDBJ whole genome shotgun (WGS) entry which is preliminary data.</text>
</comment>
<dbReference type="InterPro" id="IPR039859">
    <property type="entry name" value="PFA4/ZDH16/20/ERF2-like"/>
</dbReference>
<dbReference type="GO" id="GO:0006612">
    <property type="term" value="P:protein targeting to membrane"/>
    <property type="evidence" value="ECO:0007669"/>
    <property type="project" value="TreeGrafter"/>
</dbReference>
<evidence type="ECO:0000313" key="13">
    <source>
        <dbReference type="Proteomes" id="UP000886520"/>
    </source>
</evidence>
<evidence type="ECO:0000256" key="9">
    <source>
        <dbReference type="ARBA" id="ARBA00023315"/>
    </source>
</evidence>
<dbReference type="GO" id="GO:0005783">
    <property type="term" value="C:endoplasmic reticulum"/>
    <property type="evidence" value="ECO:0007669"/>
    <property type="project" value="TreeGrafter"/>
</dbReference>
<dbReference type="EMBL" id="JABFUD020000025">
    <property type="protein sequence ID" value="KAI5059169.1"/>
    <property type="molecule type" value="Genomic_DNA"/>
</dbReference>
<evidence type="ECO:0000256" key="3">
    <source>
        <dbReference type="ARBA" id="ARBA00022679"/>
    </source>
</evidence>
<reference evidence="12" key="1">
    <citation type="submission" date="2021-01" db="EMBL/GenBank/DDBJ databases">
        <title>Adiantum capillus-veneris genome.</title>
        <authorList>
            <person name="Fang Y."/>
            <person name="Liao Q."/>
        </authorList>
    </citation>
    <scope>NUCLEOTIDE SEQUENCE</scope>
    <source>
        <strain evidence="12">H3</strain>
        <tissue evidence="12">Leaf</tissue>
    </source>
</reference>
<keyword evidence="6 10" id="KW-0472">Membrane</keyword>
<dbReference type="InterPro" id="IPR001594">
    <property type="entry name" value="Palmitoyltrfase_DHHC"/>
</dbReference>
<dbReference type="AlphaFoldDB" id="A0A9D4Z312"/>
<dbReference type="OrthoDB" id="9909019at2759"/>
<gene>
    <name evidence="12" type="ORF">GOP47_0025488</name>
</gene>
<feature type="transmembrane region" description="Helical" evidence="10">
    <location>
        <begin position="42"/>
        <end position="61"/>
    </location>
</feature>
<evidence type="ECO:0000256" key="10">
    <source>
        <dbReference type="RuleBase" id="RU079119"/>
    </source>
</evidence>
<comment type="similarity">
    <text evidence="2 10">Belongs to the DHHC palmitoyltransferase family.</text>
</comment>
<dbReference type="Pfam" id="PF01529">
    <property type="entry name" value="DHHC"/>
    <property type="match status" value="1"/>
</dbReference>
<comment type="subcellular location">
    <subcellularLocation>
        <location evidence="1">Endomembrane system</location>
        <topology evidence="1">Multi-pass membrane protein</topology>
    </subcellularLocation>
</comment>
<feature type="transmembrane region" description="Helical" evidence="10">
    <location>
        <begin position="12"/>
        <end position="30"/>
    </location>
</feature>
<proteinExistence type="inferred from homology"/>
<evidence type="ECO:0000259" key="11">
    <source>
        <dbReference type="Pfam" id="PF01529"/>
    </source>
</evidence>
<evidence type="ECO:0000313" key="12">
    <source>
        <dbReference type="EMBL" id="KAI5059169.1"/>
    </source>
</evidence>
<keyword evidence="13" id="KW-1185">Reference proteome</keyword>
<evidence type="ECO:0000256" key="8">
    <source>
        <dbReference type="ARBA" id="ARBA00023288"/>
    </source>
</evidence>
<dbReference type="EC" id="2.3.1.225" evidence="10"/>
<comment type="catalytic activity">
    <reaction evidence="10">
        <text>L-cysteinyl-[protein] + hexadecanoyl-CoA = S-hexadecanoyl-L-cysteinyl-[protein] + CoA</text>
        <dbReference type="Rhea" id="RHEA:36683"/>
        <dbReference type="Rhea" id="RHEA-COMP:10131"/>
        <dbReference type="Rhea" id="RHEA-COMP:11032"/>
        <dbReference type="ChEBI" id="CHEBI:29950"/>
        <dbReference type="ChEBI" id="CHEBI:57287"/>
        <dbReference type="ChEBI" id="CHEBI:57379"/>
        <dbReference type="ChEBI" id="CHEBI:74151"/>
        <dbReference type="EC" id="2.3.1.225"/>
    </reaction>
</comment>
<keyword evidence="5 10" id="KW-1133">Transmembrane helix</keyword>
<dbReference type="GO" id="GO:0019706">
    <property type="term" value="F:protein-cysteine S-palmitoyltransferase activity"/>
    <property type="evidence" value="ECO:0007669"/>
    <property type="project" value="UniProtKB-EC"/>
</dbReference>
<evidence type="ECO:0000256" key="1">
    <source>
        <dbReference type="ARBA" id="ARBA00004127"/>
    </source>
</evidence>
<accession>A0A9D4Z312</accession>
<dbReference type="PANTHER" id="PTHR22883">
    <property type="entry name" value="ZINC FINGER DHHC DOMAIN CONTAINING PROTEIN"/>
    <property type="match status" value="1"/>
</dbReference>